<reference evidence="5 6" key="1">
    <citation type="submission" date="2023-08" db="EMBL/GenBank/DDBJ databases">
        <title>Genome sequence of Thermaerobacter compostii strain Ins1, a spore-forming filamentous bacterium isolated from a deep geothermal reservoir.</title>
        <authorList>
            <person name="Bregnard D."/>
            <person name="Gonzalez D."/>
            <person name="Junier P."/>
        </authorList>
    </citation>
    <scope>NUCLEOTIDE SEQUENCE [LARGE SCALE GENOMIC DNA]</scope>
    <source>
        <strain evidence="5 6">Ins1</strain>
    </source>
</reference>
<keyword evidence="3" id="KW-0808">Transferase</keyword>
<dbReference type="SUPFAM" id="SSF55315">
    <property type="entry name" value="L30e-like"/>
    <property type="match status" value="1"/>
</dbReference>
<dbReference type="Gene3D" id="3.40.1280.10">
    <property type="match status" value="1"/>
</dbReference>
<dbReference type="EMBL" id="CP132508">
    <property type="protein sequence ID" value="WPD19059.1"/>
    <property type="molecule type" value="Genomic_DNA"/>
</dbReference>
<dbReference type="InterPro" id="IPR001537">
    <property type="entry name" value="SpoU_MeTrfase"/>
</dbReference>
<dbReference type="Pfam" id="PF00588">
    <property type="entry name" value="SpoU_methylase"/>
    <property type="match status" value="1"/>
</dbReference>
<dbReference type="CDD" id="cd18103">
    <property type="entry name" value="SpoU-like_RlmB"/>
    <property type="match status" value="1"/>
</dbReference>
<name>A0ABZ0QQT9_9FIRM</name>
<dbReference type="InterPro" id="IPR004441">
    <property type="entry name" value="rRNA_MeTrfase_TrmH"/>
</dbReference>
<dbReference type="RefSeq" id="WP_318750701.1">
    <property type="nucleotide sequence ID" value="NZ_CP132508.1"/>
</dbReference>
<protein>
    <submittedName>
        <fullName evidence="5">23S rRNA (Guanosine(2251)-2'-O)-methyltransferase RlmB</fullName>
    </submittedName>
</protein>
<evidence type="ECO:0000313" key="6">
    <source>
        <dbReference type="Proteomes" id="UP001304683"/>
    </source>
</evidence>
<evidence type="ECO:0000256" key="2">
    <source>
        <dbReference type="ARBA" id="ARBA00022603"/>
    </source>
</evidence>
<gene>
    <name evidence="5" type="primary">rlmB</name>
    <name evidence="5" type="ORF">Q5761_12055</name>
</gene>
<dbReference type="SUPFAM" id="SSF75217">
    <property type="entry name" value="alpha/beta knot"/>
    <property type="match status" value="1"/>
</dbReference>
<evidence type="ECO:0000256" key="3">
    <source>
        <dbReference type="ARBA" id="ARBA00022679"/>
    </source>
</evidence>
<comment type="similarity">
    <text evidence="1">Belongs to the class IV-like SAM-binding methyltransferase superfamily. RNA methyltransferase TrmH family.</text>
</comment>
<evidence type="ECO:0000313" key="5">
    <source>
        <dbReference type="EMBL" id="WPD19059.1"/>
    </source>
</evidence>
<keyword evidence="6" id="KW-1185">Reference proteome</keyword>
<dbReference type="InterPro" id="IPR029026">
    <property type="entry name" value="tRNA_m1G_MTases_N"/>
</dbReference>
<proteinExistence type="inferred from homology"/>
<dbReference type="NCBIfam" id="TIGR00186">
    <property type="entry name" value="rRNA_methyl_3"/>
    <property type="match status" value="1"/>
</dbReference>
<sequence length="263" mass="27995">MTTRRSRAARRGGPAAGFLQVEGRQPVLELLRSDHPVERVVVARGRHGAAVAELLERARARGIPVEEVDPADVRRWAQTEGHQGVLALAAPLPRYDLLDLLDRAAARGEPPLLVICAEIQDPHNLGAVLRTAEAAGAHGAVVPVHRSAPLGPTVFKSSAGALIHLPVAQVTNLSQAVARLQERGVWVVAADPAAAEPYDRWDWTQPVALVLGSEGRGVPPLLLRRADRRVAIPLAGRVGSLNVSVAAGVLLFEALRQRRAGLA</sequence>
<dbReference type="InterPro" id="IPR029028">
    <property type="entry name" value="Alpha/beta_knot_MTases"/>
</dbReference>
<dbReference type="Pfam" id="PF08032">
    <property type="entry name" value="SpoU_sub_bind"/>
    <property type="match status" value="1"/>
</dbReference>
<dbReference type="InterPro" id="IPR013123">
    <property type="entry name" value="SpoU_subst-bd"/>
</dbReference>
<evidence type="ECO:0000256" key="1">
    <source>
        <dbReference type="ARBA" id="ARBA00007228"/>
    </source>
</evidence>
<dbReference type="SMART" id="SM00967">
    <property type="entry name" value="SpoU_sub_bind"/>
    <property type="match status" value="1"/>
</dbReference>
<dbReference type="Gene3D" id="3.30.1330.30">
    <property type="match status" value="1"/>
</dbReference>
<dbReference type="PANTHER" id="PTHR46429">
    <property type="entry name" value="23S RRNA (GUANOSINE-2'-O-)-METHYLTRANSFERASE RLMB"/>
    <property type="match status" value="1"/>
</dbReference>
<feature type="domain" description="RNA 2-O ribose methyltransferase substrate binding" evidence="4">
    <location>
        <begin position="20"/>
        <end position="95"/>
    </location>
</feature>
<accession>A0ABZ0QQT9</accession>
<keyword evidence="2" id="KW-0489">Methyltransferase</keyword>
<organism evidence="5 6">
    <name type="scientific">Thermaerobacter composti</name>
    <dbReference type="NCBI Taxonomy" id="554949"/>
    <lineage>
        <taxon>Bacteria</taxon>
        <taxon>Bacillati</taxon>
        <taxon>Bacillota</taxon>
        <taxon>Clostridia</taxon>
        <taxon>Eubacteriales</taxon>
        <taxon>Clostridiales Family XVII. Incertae Sedis</taxon>
        <taxon>Thermaerobacter</taxon>
    </lineage>
</organism>
<evidence type="ECO:0000259" key="4">
    <source>
        <dbReference type="SMART" id="SM00967"/>
    </source>
</evidence>
<dbReference type="InterPro" id="IPR029064">
    <property type="entry name" value="Ribosomal_eL30-like_sf"/>
</dbReference>
<dbReference type="Proteomes" id="UP001304683">
    <property type="component" value="Chromosome"/>
</dbReference>
<dbReference type="PANTHER" id="PTHR46429:SF1">
    <property type="entry name" value="23S RRNA (GUANOSINE-2'-O-)-METHYLTRANSFERASE RLMB"/>
    <property type="match status" value="1"/>
</dbReference>